<reference evidence="2 3" key="1">
    <citation type="journal article" date="2011" name="Proc. Natl. Acad. Sci. U.S.A.">
        <title>Evolutionary erosion of yeast sex chromosomes by mating-type switching accidents.</title>
        <authorList>
            <person name="Gordon J.L."/>
            <person name="Armisen D."/>
            <person name="Proux-Wera E."/>
            <person name="Oheigeartaigh S.S."/>
            <person name="Byrne K.P."/>
            <person name="Wolfe K.H."/>
        </authorList>
    </citation>
    <scope>NUCLEOTIDE SEQUENCE [LARGE SCALE GENOMIC DNA]</scope>
    <source>
        <strain evidence="3">ATCC 10662 / CBS 1146 / NBRC 0425 / NCYC 2629 / NRRL Y-866</strain>
    </source>
</reference>
<dbReference type="GeneID" id="11504859"/>
<dbReference type="STRING" id="1076872.G8ZZ18"/>
<accession>G8ZZ18</accession>
<dbReference type="InterPro" id="IPR006594">
    <property type="entry name" value="LisH"/>
</dbReference>
<evidence type="ECO:0000313" key="2">
    <source>
        <dbReference type="EMBL" id="CCE93643.1"/>
    </source>
</evidence>
<dbReference type="AlphaFoldDB" id="G8ZZ18"/>
<organism evidence="2 3">
    <name type="scientific">Torulaspora delbrueckii</name>
    <name type="common">Yeast</name>
    <name type="synonym">Candida colliculosa</name>
    <dbReference type="NCBI Taxonomy" id="4950"/>
    <lineage>
        <taxon>Eukaryota</taxon>
        <taxon>Fungi</taxon>
        <taxon>Dikarya</taxon>
        <taxon>Ascomycota</taxon>
        <taxon>Saccharomycotina</taxon>
        <taxon>Saccharomycetes</taxon>
        <taxon>Saccharomycetales</taxon>
        <taxon>Saccharomycetaceae</taxon>
        <taxon>Torulaspora</taxon>
    </lineage>
</organism>
<feature type="compositionally biased region" description="Polar residues" evidence="1">
    <location>
        <begin position="151"/>
        <end position="173"/>
    </location>
</feature>
<feature type="compositionally biased region" description="Polar residues" evidence="1">
    <location>
        <begin position="191"/>
        <end position="204"/>
    </location>
</feature>
<dbReference type="eggNOG" id="ENOG502S549">
    <property type="taxonomic scope" value="Eukaryota"/>
</dbReference>
<dbReference type="PROSITE" id="PS50896">
    <property type="entry name" value="LISH"/>
    <property type="match status" value="1"/>
</dbReference>
<dbReference type="OrthoDB" id="4036671at2759"/>
<evidence type="ECO:0008006" key="4">
    <source>
        <dbReference type="Google" id="ProtNLM"/>
    </source>
</evidence>
<dbReference type="Proteomes" id="UP000005627">
    <property type="component" value="Chromosome 7"/>
</dbReference>
<gene>
    <name evidence="2" type="primary">TDEL0G02760</name>
    <name evidence="2" type="ORF">TDEL_0G02760</name>
</gene>
<proteinExistence type="predicted"/>
<name>G8ZZ18_TORDE</name>
<dbReference type="RefSeq" id="XP_003682854.1">
    <property type="nucleotide sequence ID" value="XM_003682806.1"/>
</dbReference>
<dbReference type="KEGG" id="tdl:TDEL_0G02760"/>
<feature type="region of interest" description="Disordered" evidence="1">
    <location>
        <begin position="143"/>
        <end position="204"/>
    </location>
</feature>
<protein>
    <recommendedName>
        <fullName evidence="4">LisH domain-containing protein</fullName>
    </recommendedName>
</protein>
<dbReference type="EMBL" id="HE616748">
    <property type="protein sequence ID" value="CCE93643.1"/>
    <property type="molecule type" value="Genomic_DNA"/>
</dbReference>
<keyword evidence="3" id="KW-1185">Reference proteome</keyword>
<sequence length="204" mass="23307">MNDLKDGQDEVKVVVSDAMAKNSRQLLNAHVYNYLIVNERFDTARQFLLEADVPVFEERNRSNEERVRRKQELNGDLLPAKMLMDCKETFLYEWWESFDSLQKFVDNTPSETFKSRNSLSEPIVPLAAPNNMSTYNMMGMRTPQGPPPSSMPRNTGSMPHQVPSVSNNASPSFIPNGPYANFEVNEDGTPNFYSQDNAVFSRQR</sequence>
<evidence type="ECO:0000313" key="3">
    <source>
        <dbReference type="Proteomes" id="UP000005627"/>
    </source>
</evidence>
<evidence type="ECO:0000256" key="1">
    <source>
        <dbReference type="SAM" id="MobiDB-lite"/>
    </source>
</evidence>
<dbReference type="HOGENOM" id="CLU_1344079_0_0_1"/>
<dbReference type="InParanoid" id="G8ZZ18"/>